<evidence type="ECO:0000313" key="2">
    <source>
        <dbReference type="EMBL" id="MEB3372265.1"/>
    </source>
</evidence>
<keyword evidence="1" id="KW-1133">Transmembrane helix</keyword>
<organism evidence="2 3">
    <name type="scientific">Saccharopolyspora mangrovi</name>
    <dbReference type="NCBI Taxonomy" id="3082379"/>
    <lineage>
        <taxon>Bacteria</taxon>
        <taxon>Bacillati</taxon>
        <taxon>Actinomycetota</taxon>
        <taxon>Actinomycetes</taxon>
        <taxon>Pseudonocardiales</taxon>
        <taxon>Pseudonocardiaceae</taxon>
        <taxon>Saccharopolyspora</taxon>
    </lineage>
</organism>
<keyword evidence="3" id="KW-1185">Reference proteome</keyword>
<accession>A0ABU6AL76</accession>
<sequence length="44" mass="4606">MTLALARSCASERAGTCDCSSRADAGLFWVPVMAVLSFLTLARG</sequence>
<reference evidence="2 3" key="1">
    <citation type="submission" date="2023-10" db="EMBL/GenBank/DDBJ databases">
        <title>Saccharopolyspora sp. nov., isolated from mangrove soil.</title>
        <authorList>
            <person name="Lu Y."/>
            <person name="Liu W."/>
        </authorList>
    </citation>
    <scope>NUCLEOTIDE SEQUENCE [LARGE SCALE GENOMIC DNA]</scope>
    <source>
        <strain evidence="2 3">S2-29</strain>
    </source>
</reference>
<name>A0ABU6AL76_9PSEU</name>
<evidence type="ECO:0000313" key="3">
    <source>
        <dbReference type="Proteomes" id="UP001327093"/>
    </source>
</evidence>
<dbReference type="EMBL" id="JAWLNX010000040">
    <property type="protein sequence ID" value="MEB3372265.1"/>
    <property type="molecule type" value="Genomic_DNA"/>
</dbReference>
<gene>
    <name evidence="2" type="ORF">R4I43_33180</name>
</gene>
<evidence type="ECO:0000256" key="1">
    <source>
        <dbReference type="SAM" id="Phobius"/>
    </source>
</evidence>
<dbReference type="RefSeq" id="WP_324269687.1">
    <property type="nucleotide sequence ID" value="NZ_JAWLNX010000040.1"/>
</dbReference>
<keyword evidence="1" id="KW-0812">Transmembrane</keyword>
<protein>
    <submittedName>
        <fullName evidence="2">Uncharacterized protein</fullName>
    </submittedName>
</protein>
<feature type="transmembrane region" description="Helical" evidence="1">
    <location>
        <begin position="25"/>
        <end position="42"/>
    </location>
</feature>
<comment type="caution">
    <text evidence="2">The sequence shown here is derived from an EMBL/GenBank/DDBJ whole genome shotgun (WGS) entry which is preliminary data.</text>
</comment>
<keyword evidence="1" id="KW-0472">Membrane</keyword>
<dbReference type="Proteomes" id="UP001327093">
    <property type="component" value="Unassembled WGS sequence"/>
</dbReference>
<proteinExistence type="predicted"/>